<dbReference type="InterPro" id="IPR038085">
    <property type="entry name" value="Rnp2-like_sf"/>
</dbReference>
<dbReference type="Proteomes" id="UP001049176">
    <property type="component" value="Chromosome 9"/>
</dbReference>
<evidence type="ECO:0000313" key="2">
    <source>
        <dbReference type="EMBL" id="KAG7087769.1"/>
    </source>
</evidence>
<gene>
    <name evidence="2" type="ORF">E1B28_013710</name>
</gene>
<dbReference type="OrthoDB" id="3265020at2759"/>
<comment type="caution">
    <text evidence="2">The sequence shown here is derived from an EMBL/GenBank/DDBJ whole genome shotgun (WGS) entry which is preliminary data.</text>
</comment>
<proteinExistence type="predicted"/>
<dbReference type="GeneID" id="66082785"/>
<accession>A0A9P7UQ62</accession>
<dbReference type="GO" id="GO:1902555">
    <property type="term" value="C:endoribonuclease complex"/>
    <property type="evidence" value="ECO:0007669"/>
    <property type="project" value="UniProtKB-ARBA"/>
</dbReference>
<reference evidence="2" key="1">
    <citation type="journal article" date="2021" name="Genome Biol. Evol.">
        <title>The assembled and annotated genome of the fairy-ring fungus Marasmius oreades.</title>
        <authorList>
            <person name="Hiltunen M."/>
            <person name="Ament-Velasquez S.L."/>
            <person name="Johannesson H."/>
        </authorList>
    </citation>
    <scope>NUCLEOTIDE SEQUENCE</scope>
    <source>
        <strain evidence="2">03SP1</strain>
    </source>
</reference>
<keyword evidence="3" id="KW-1185">Reference proteome</keyword>
<dbReference type="EMBL" id="CM032189">
    <property type="protein sequence ID" value="KAG7087769.1"/>
    <property type="molecule type" value="Genomic_DNA"/>
</dbReference>
<dbReference type="GO" id="GO:0008033">
    <property type="term" value="P:tRNA processing"/>
    <property type="evidence" value="ECO:0007669"/>
    <property type="project" value="UniProtKB-KW"/>
</dbReference>
<evidence type="ECO:0000313" key="3">
    <source>
        <dbReference type="Proteomes" id="UP001049176"/>
    </source>
</evidence>
<dbReference type="SUPFAM" id="SSF160350">
    <property type="entry name" value="Rnp2-like"/>
    <property type="match status" value="1"/>
</dbReference>
<sequence length="98" mass="10779">MSRYHYILLSLYPPFPPNSELKIRQSIQEALIQSFGVALGSTYVDIISIKDDGSEAVLRADVGDAKPIMASLAAYTSSMRVVKDTAFLPALLATRVRF</sequence>
<dbReference type="KEGG" id="more:E1B28_013710"/>
<organism evidence="2 3">
    <name type="scientific">Marasmius oreades</name>
    <name type="common">fairy-ring Marasmius</name>
    <dbReference type="NCBI Taxonomy" id="181124"/>
    <lineage>
        <taxon>Eukaryota</taxon>
        <taxon>Fungi</taxon>
        <taxon>Dikarya</taxon>
        <taxon>Basidiomycota</taxon>
        <taxon>Agaricomycotina</taxon>
        <taxon>Agaricomycetes</taxon>
        <taxon>Agaricomycetidae</taxon>
        <taxon>Agaricales</taxon>
        <taxon>Marasmiineae</taxon>
        <taxon>Marasmiaceae</taxon>
        <taxon>Marasmius</taxon>
    </lineage>
</organism>
<keyword evidence="1" id="KW-0819">tRNA processing</keyword>
<dbReference type="GO" id="GO:1990904">
    <property type="term" value="C:ribonucleoprotein complex"/>
    <property type="evidence" value="ECO:0007669"/>
    <property type="project" value="UniProtKB-ARBA"/>
</dbReference>
<protein>
    <submittedName>
        <fullName evidence="2">Uncharacterized protein</fullName>
    </submittedName>
</protein>
<evidence type="ECO:0000256" key="1">
    <source>
        <dbReference type="ARBA" id="ARBA00022694"/>
    </source>
</evidence>
<dbReference type="RefSeq" id="XP_043004240.1">
    <property type="nucleotide sequence ID" value="XM_043158885.1"/>
</dbReference>
<dbReference type="AlphaFoldDB" id="A0A9P7UQ62"/>
<name>A0A9P7UQ62_9AGAR</name>